<evidence type="ECO:0000313" key="14">
    <source>
        <dbReference type="EMBL" id="TFF20695.1"/>
    </source>
</evidence>
<dbReference type="PANTHER" id="PTHR40659">
    <property type="entry name" value="NICKEL/COBALT EFFLUX SYSTEM RCNA"/>
    <property type="match status" value="1"/>
</dbReference>
<dbReference type="EMBL" id="SOZD01000001">
    <property type="protein sequence ID" value="TFF26996.1"/>
    <property type="molecule type" value="Genomic_DNA"/>
</dbReference>
<dbReference type="EMBL" id="SOZD01000005">
    <property type="protein sequence ID" value="TFF20695.1"/>
    <property type="molecule type" value="Genomic_DNA"/>
</dbReference>
<evidence type="ECO:0000256" key="1">
    <source>
        <dbReference type="ARBA" id="ARBA00002510"/>
    </source>
</evidence>
<feature type="transmembrane region" description="Helical" evidence="13">
    <location>
        <begin position="35"/>
        <end position="55"/>
    </location>
</feature>
<dbReference type="GO" id="GO:0006824">
    <property type="term" value="P:cobalt ion transport"/>
    <property type="evidence" value="ECO:0007669"/>
    <property type="project" value="UniProtKB-KW"/>
</dbReference>
<dbReference type="AlphaFoldDB" id="A0A4Y8RRW5"/>
<protein>
    <recommendedName>
        <fullName evidence="13">Nickel/cobalt efflux system</fullName>
    </recommendedName>
</protein>
<organism evidence="15 16">
    <name type="scientific">Jiella endophytica</name>
    <dbReference type="NCBI Taxonomy" id="2558362"/>
    <lineage>
        <taxon>Bacteria</taxon>
        <taxon>Pseudomonadati</taxon>
        <taxon>Pseudomonadota</taxon>
        <taxon>Alphaproteobacteria</taxon>
        <taxon>Hyphomicrobiales</taxon>
        <taxon>Aurantimonadaceae</taxon>
        <taxon>Jiella</taxon>
    </lineage>
</organism>
<feature type="transmembrane region" description="Helical" evidence="13">
    <location>
        <begin position="113"/>
        <end position="133"/>
    </location>
</feature>
<feature type="transmembrane region" description="Helical" evidence="13">
    <location>
        <begin position="154"/>
        <end position="179"/>
    </location>
</feature>
<dbReference type="Proteomes" id="UP000298179">
    <property type="component" value="Unassembled WGS sequence"/>
</dbReference>
<comment type="subcellular location">
    <subcellularLocation>
        <location evidence="2 13">Cell membrane</location>
        <topology evidence="2 13">Multi-pass membrane protein</topology>
    </subcellularLocation>
</comment>
<dbReference type="GO" id="GO:0005886">
    <property type="term" value="C:plasma membrane"/>
    <property type="evidence" value="ECO:0007669"/>
    <property type="project" value="UniProtKB-SubCell"/>
</dbReference>
<evidence type="ECO:0000256" key="4">
    <source>
        <dbReference type="ARBA" id="ARBA00022448"/>
    </source>
</evidence>
<keyword evidence="12" id="KW-0170">Cobalt</keyword>
<evidence type="ECO:0000313" key="16">
    <source>
        <dbReference type="Proteomes" id="UP000298179"/>
    </source>
</evidence>
<keyword evidence="4 13" id="KW-0813">Transport</keyword>
<sequence length="399" mass="40851">MRAAELIAGALRRSLARPNGGVPRPPKRAIVRQGVVLRAANMAFALVAVAALFWLETSPALARSSIGIGTSDAVTAPGNGLFSALFIEIAARQREFFSALREALVGLKRGDGALFFLAGLSFAYGIFHAAGPGHGKAVISSYLLASRAQLRRGVALAFASSLMQAATAILVVGAGWYLLRGTGISMTDATDWLEIASYVLVTVFGLVLLARALTKLWRRFRPVAGFGGPLARFSRSGGAGAMGGLAFAAPSQATARSMPAAEALSAGRVCAEADEDCGCGRSHIADPARLRQPLTLRTAVAVVAAIGLRPCAGAIVVLTFALLNELYLGGLVSVFAMAIGTAVTVSALACLAVLGRGAVERAGRHAHRAAAAVMLLEIAGAALLTLVGIGLLGGAITTL</sequence>
<dbReference type="GO" id="GO:0015099">
    <property type="term" value="F:nickel cation transmembrane transporter activity"/>
    <property type="evidence" value="ECO:0007669"/>
    <property type="project" value="UniProtKB-UniRule"/>
</dbReference>
<feature type="transmembrane region" description="Helical" evidence="13">
    <location>
        <begin position="195"/>
        <end position="213"/>
    </location>
</feature>
<evidence type="ECO:0000256" key="10">
    <source>
        <dbReference type="ARBA" id="ARBA00023112"/>
    </source>
</evidence>
<evidence type="ECO:0000313" key="15">
    <source>
        <dbReference type="EMBL" id="TFF26996.1"/>
    </source>
</evidence>
<dbReference type="Pfam" id="PF03824">
    <property type="entry name" value="NicO"/>
    <property type="match status" value="1"/>
</dbReference>
<reference evidence="15 16" key="1">
    <citation type="submission" date="2019-03" db="EMBL/GenBank/DDBJ databases">
        <title>Jiella endophytica sp. nov., a novel endophytic bacterium isolated from root of Ficus microcarpa Linn. f.</title>
        <authorList>
            <person name="Tuo L."/>
        </authorList>
    </citation>
    <scope>NUCLEOTIDE SEQUENCE [LARGE SCALE GENOMIC DNA]</scope>
    <source>
        <strain evidence="15 16">CBS5Q-3</strain>
    </source>
</reference>
<keyword evidence="3" id="KW-0171">Cobalt transport</keyword>
<dbReference type="GO" id="GO:0032025">
    <property type="term" value="P:response to cobalt ion"/>
    <property type="evidence" value="ECO:0007669"/>
    <property type="project" value="TreeGrafter"/>
</dbReference>
<keyword evidence="16" id="KW-1185">Reference proteome</keyword>
<evidence type="ECO:0000256" key="2">
    <source>
        <dbReference type="ARBA" id="ARBA00004651"/>
    </source>
</evidence>
<evidence type="ECO:0000256" key="3">
    <source>
        <dbReference type="ARBA" id="ARBA00022426"/>
    </source>
</evidence>
<accession>A0A4Y8RRW5</accession>
<evidence type="ECO:0000256" key="9">
    <source>
        <dbReference type="ARBA" id="ARBA00023065"/>
    </source>
</evidence>
<comment type="function">
    <text evidence="1">Efflux system for nickel and cobalt.</text>
</comment>
<feature type="transmembrane region" description="Helical" evidence="13">
    <location>
        <begin position="375"/>
        <end position="396"/>
    </location>
</feature>
<proteinExistence type="inferred from homology"/>
<dbReference type="OrthoDB" id="9812956at2"/>
<evidence type="ECO:0000256" key="7">
    <source>
        <dbReference type="ARBA" id="ARBA00022692"/>
    </source>
</evidence>
<keyword evidence="8 13" id="KW-1133">Transmembrane helix</keyword>
<feature type="transmembrane region" description="Helical" evidence="13">
    <location>
        <begin position="299"/>
        <end position="322"/>
    </location>
</feature>
<comment type="similarity">
    <text evidence="13">Belongs to the NiCoT transporter (TC 2.A.52) family.</text>
</comment>
<evidence type="ECO:0000256" key="12">
    <source>
        <dbReference type="ARBA" id="ARBA00023285"/>
    </source>
</evidence>
<dbReference type="GO" id="GO:0046583">
    <property type="term" value="F:monoatomic cation efflux transmembrane transporter activity"/>
    <property type="evidence" value="ECO:0007669"/>
    <property type="project" value="TreeGrafter"/>
</dbReference>
<feature type="transmembrane region" description="Helical" evidence="13">
    <location>
        <begin position="328"/>
        <end position="354"/>
    </location>
</feature>
<dbReference type="GO" id="GO:0010045">
    <property type="term" value="P:response to nickel cation"/>
    <property type="evidence" value="ECO:0007669"/>
    <property type="project" value="TreeGrafter"/>
</dbReference>
<keyword evidence="11 13" id="KW-0472">Membrane</keyword>
<evidence type="ECO:0000256" key="8">
    <source>
        <dbReference type="ARBA" id="ARBA00022989"/>
    </source>
</evidence>
<comment type="caution">
    <text evidence="15">The sequence shown here is derived from an EMBL/GenBank/DDBJ whole genome shotgun (WGS) entry which is preliminary data.</text>
</comment>
<keyword evidence="6" id="KW-0533">Nickel</keyword>
<gene>
    <name evidence="15" type="ORF">E3C22_00470</name>
    <name evidence="14" type="ORF">E3C22_17510</name>
</gene>
<keyword evidence="5" id="KW-1003">Cell membrane</keyword>
<evidence type="ECO:0000256" key="6">
    <source>
        <dbReference type="ARBA" id="ARBA00022596"/>
    </source>
</evidence>
<dbReference type="InterPro" id="IPR051224">
    <property type="entry name" value="NiCoT_RcnA"/>
</dbReference>
<dbReference type="InterPro" id="IPR011541">
    <property type="entry name" value="Ni/Co_transpt_high_affinity"/>
</dbReference>
<keyword evidence="7 13" id="KW-0812">Transmembrane</keyword>
<name>A0A4Y8RRW5_9HYPH</name>
<evidence type="ECO:0000256" key="13">
    <source>
        <dbReference type="RuleBase" id="RU362101"/>
    </source>
</evidence>
<evidence type="ECO:0000256" key="11">
    <source>
        <dbReference type="ARBA" id="ARBA00023136"/>
    </source>
</evidence>
<keyword evidence="9" id="KW-0406">Ion transport</keyword>
<keyword evidence="10" id="KW-0921">Nickel transport</keyword>
<dbReference type="PANTHER" id="PTHR40659:SF1">
    <property type="entry name" value="NICKEL_COBALT EFFLUX SYSTEM RCNA"/>
    <property type="match status" value="1"/>
</dbReference>
<evidence type="ECO:0000256" key="5">
    <source>
        <dbReference type="ARBA" id="ARBA00022475"/>
    </source>
</evidence>